<gene>
    <name evidence="1" type="ORF">PVK06_030385</name>
</gene>
<comment type="caution">
    <text evidence="1">The sequence shown here is derived from an EMBL/GenBank/DDBJ whole genome shotgun (WGS) entry which is preliminary data.</text>
</comment>
<keyword evidence="2" id="KW-1185">Reference proteome</keyword>
<evidence type="ECO:0000313" key="1">
    <source>
        <dbReference type="EMBL" id="KAK5802765.1"/>
    </source>
</evidence>
<dbReference type="EMBL" id="JARKNE010000009">
    <property type="protein sequence ID" value="KAK5802765.1"/>
    <property type="molecule type" value="Genomic_DNA"/>
</dbReference>
<protein>
    <submittedName>
        <fullName evidence="1">Uncharacterized protein</fullName>
    </submittedName>
</protein>
<accession>A0ABR0NN58</accession>
<sequence>MGHIEAISSVTRKHGWGIFFLHLDDVLPRSSVLFDEDAINAQYGLSESPDEHAGFVKTMSLERLAQVLIDVCVEVMQWSISRNDCYTINISPLDFSILSTHITS</sequence>
<reference evidence="1 2" key="1">
    <citation type="submission" date="2023-03" db="EMBL/GenBank/DDBJ databases">
        <title>WGS of Gossypium arboreum.</title>
        <authorList>
            <person name="Yu D."/>
        </authorList>
    </citation>
    <scope>NUCLEOTIDE SEQUENCE [LARGE SCALE GENOMIC DNA]</scope>
    <source>
        <tissue evidence="1">Leaf</tissue>
    </source>
</reference>
<evidence type="ECO:0000313" key="2">
    <source>
        <dbReference type="Proteomes" id="UP001358586"/>
    </source>
</evidence>
<dbReference type="Proteomes" id="UP001358586">
    <property type="component" value="Chromosome 9"/>
</dbReference>
<proteinExistence type="predicted"/>
<name>A0ABR0NN58_GOSAR</name>
<organism evidence="1 2">
    <name type="scientific">Gossypium arboreum</name>
    <name type="common">Tree cotton</name>
    <name type="synonym">Gossypium nanking</name>
    <dbReference type="NCBI Taxonomy" id="29729"/>
    <lineage>
        <taxon>Eukaryota</taxon>
        <taxon>Viridiplantae</taxon>
        <taxon>Streptophyta</taxon>
        <taxon>Embryophyta</taxon>
        <taxon>Tracheophyta</taxon>
        <taxon>Spermatophyta</taxon>
        <taxon>Magnoliopsida</taxon>
        <taxon>eudicotyledons</taxon>
        <taxon>Gunneridae</taxon>
        <taxon>Pentapetalae</taxon>
        <taxon>rosids</taxon>
        <taxon>malvids</taxon>
        <taxon>Malvales</taxon>
        <taxon>Malvaceae</taxon>
        <taxon>Malvoideae</taxon>
        <taxon>Gossypium</taxon>
    </lineage>
</organism>